<dbReference type="PANTHER" id="PTHR11365:SF23">
    <property type="entry name" value="HYPOTHETICAL 5-OXOPROLINASE (EUROFUNG)-RELATED"/>
    <property type="match status" value="1"/>
</dbReference>
<evidence type="ECO:0000259" key="1">
    <source>
        <dbReference type="Pfam" id="PF02538"/>
    </source>
</evidence>
<dbReference type="Proteomes" id="UP000535838">
    <property type="component" value="Unassembled WGS sequence"/>
</dbReference>
<dbReference type="AlphaFoldDB" id="A0A841T6P2"/>
<dbReference type="InterPro" id="IPR003692">
    <property type="entry name" value="Hydantoinase_B"/>
</dbReference>
<comment type="caution">
    <text evidence="2">The sequence shown here is derived from an EMBL/GenBank/DDBJ whole genome shotgun (WGS) entry which is preliminary data.</text>
</comment>
<sequence>MPSRNRIEDQIIYSKIAAANRHAGEQLQRISRSSIIAEARAYAVGTLTPTGGLAHQVQGQAEHLFALRSSARAIFDRFAFDIEEGDVLITGDVFGGGTKGQMLTMVLPFFIDGELAFTPAIRAQMTDLAGEYPGGYHPEAFETWQESMRITPTKLYTGGKLRRDVLRFLLANSRTPDILSSDLDAMLASLRQAQSSLRAIVNAYGVPRVAEAVERMTTHTAARTLEAIPFGSELSFAGQAAVKAGAQEIEVRVRLHRQDARLFFDFAGSSAQVEAPFNSSPETVKACAVIALMGNQLNELPINDGLLDAYSFEMPAGSIVNPEFPAATSLGFETSGQAAAAAVTSALNEGAGQQEKFAKVGGMAPLTVLYSPLGSREQTSILFLEPGFSSAEGVSGPPSLLGGRRLVSAEELERRDGLRMTGRELAEDGTMQVRIEVLKGEWEATLFAPEGAERAEEMISAERDGRRWQGTVAGLSVLPGTVIQYSYGSGVSKKDREGEAR</sequence>
<organism evidence="2 3">
    <name type="scientific">Cohnella thailandensis</name>
    <dbReference type="NCBI Taxonomy" id="557557"/>
    <lineage>
        <taxon>Bacteria</taxon>
        <taxon>Bacillati</taxon>
        <taxon>Bacillota</taxon>
        <taxon>Bacilli</taxon>
        <taxon>Bacillales</taxon>
        <taxon>Paenibacillaceae</taxon>
        <taxon>Cohnella</taxon>
    </lineage>
</organism>
<reference evidence="2 3" key="1">
    <citation type="submission" date="2020-08" db="EMBL/GenBank/DDBJ databases">
        <title>Cohnella phylogeny.</title>
        <authorList>
            <person name="Dunlap C."/>
        </authorList>
    </citation>
    <scope>NUCLEOTIDE SEQUENCE [LARGE SCALE GENOMIC DNA]</scope>
    <source>
        <strain evidence="2 3">DSM 25241</strain>
    </source>
</reference>
<dbReference type="Pfam" id="PF02538">
    <property type="entry name" value="Hydantoinase_B"/>
    <property type="match status" value="1"/>
</dbReference>
<dbReference type="GO" id="GO:0017168">
    <property type="term" value="F:5-oxoprolinase (ATP-hydrolyzing) activity"/>
    <property type="evidence" value="ECO:0007669"/>
    <property type="project" value="TreeGrafter"/>
</dbReference>
<gene>
    <name evidence="2" type="ORF">H7B67_25640</name>
</gene>
<accession>A0A841T6P2</accession>
<evidence type="ECO:0000313" key="2">
    <source>
        <dbReference type="EMBL" id="MBB6637527.1"/>
    </source>
</evidence>
<feature type="domain" description="Hydantoinase B/oxoprolinase" evidence="1">
    <location>
        <begin position="7"/>
        <end position="428"/>
    </location>
</feature>
<dbReference type="GO" id="GO:0006749">
    <property type="term" value="P:glutathione metabolic process"/>
    <property type="evidence" value="ECO:0007669"/>
    <property type="project" value="TreeGrafter"/>
</dbReference>
<name>A0A841T6P2_9BACL</name>
<dbReference type="PANTHER" id="PTHR11365">
    <property type="entry name" value="5-OXOPROLINASE RELATED"/>
    <property type="match status" value="1"/>
</dbReference>
<protein>
    <submittedName>
        <fullName evidence="2">Hydantoinase B/oxoprolinase family protein</fullName>
    </submittedName>
</protein>
<proteinExistence type="predicted"/>
<dbReference type="InterPro" id="IPR045079">
    <property type="entry name" value="Oxoprolinase-like"/>
</dbReference>
<keyword evidence="3" id="KW-1185">Reference proteome</keyword>
<dbReference type="GO" id="GO:0005829">
    <property type="term" value="C:cytosol"/>
    <property type="evidence" value="ECO:0007669"/>
    <property type="project" value="TreeGrafter"/>
</dbReference>
<dbReference type="RefSeq" id="WP_185122737.1">
    <property type="nucleotide sequence ID" value="NZ_JACJVQ010000023.1"/>
</dbReference>
<evidence type="ECO:0000313" key="3">
    <source>
        <dbReference type="Proteomes" id="UP000535838"/>
    </source>
</evidence>
<dbReference type="EMBL" id="JACJVQ010000023">
    <property type="protein sequence ID" value="MBB6637527.1"/>
    <property type="molecule type" value="Genomic_DNA"/>
</dbReference>